<keyword evidence="2" id="KW-1185">Reference proteome</keyword>
<protein>
    <submittedName>
        <fullName evidence="1">Uncharacterized protein</fullName>
    </submittedName>
</protein>
<sequence length="104" mass="12444">MSFKEQDQGVQSVHQTVWIRERTWQIEGPSFQWDIENERMEAHGCQVYRHNTDKQCPPHKRFHFTLCKRSAGYHLEEHPVVKKDPSRYGMCAVFLHYHRSACTN</sequence>
<dbReference type="EMBL" id="BMAO01020052">
    <property type="protein sequence ID" value="GFQ64749.1"/>
    <property type="molecule type" value="Genomic_DNA"/>
</dbReference>
<proteinExistence type="predicted"/>
<gene>
    <name evidence="1" type="ORF">TNCT_152481</name>
</gene>
<name>A0A8X6GDF7_TRICU</name>
<evidence type="ECO:0000313" key="2">
    <source>
        <dbReference type="Proteomes" id="UP000887116"/>
    </source>
</evidence>
<reference evidence="1" key="1">
    <citation type="submission" date="2020-07" db="EMBL/GenBank/DDBJ databases">
        <title>Multicomponent nature underlies the extraordinary mechanical properties of spider dragline silk.</title>
        <authorList>
            <person name="Kono N."/>
            <person name="Nakamura H."/>
            <person name="Mori M."/>
            <person name="Yoshida Y."/>
            <person name="Ohtoshi R."/>
            <person name="Malay A.D."/>
            <person name="Moran D.A.P."/>
            <person name="Tomita M."/>
            <person name="Numata K."/>
            <person name="Arakawa K."/>
        </authorList>
    </citation>
    <scope>NUCLEOTIDE SEQUENCE</scope>
</reference>
<organism evidence="1 2">
    <name type="scientific">Trichonephila clavata</name>
    <name type="common">Joro spider</name>
    <name type="synonym">Nephila clavata</name>
    <dbReference type="NCBI Taxonomy" id="2740835"/>
    <lineage>
        <taxon>Eukaryota</taxon>
        <taxon>Metazoa</taxon>
        <taxon>Ecdysozoa</taxon>
        <taxon>Arthropoda</taxon>
        <taxon>Chelicerata</taxon>
        <taxon>Arachnida</taxon>
        <taxon>Araneae</taxon>
        <taxon>Araneomorphae</taxon>
        <taxon>Entelegynae</taxon>
        <taxon>Araneoidea</taxon>
        <taxon>Nephilidae</taxon>
        <taxon>Trichonephila</taxon>
    </lineage>
</organism>
<dbReference type="Proteomes" id="UP000887116">
    <property type="component" value="Unassembled WGS sequence"/>
</dbReference>
<accession>A0A8X6GDF7</accession>
<evidence type="ECO:0000313" key="1">
    <source>
        <dbReference type="EMBL" id="GFQ64749.1"/>
    </source>
</evidence>
<comment type="caution">
    <text evidence="1">The sequence shown here is derived from an EMBL/GenBank/DDBJ whole genome shotgun (WGS) entry which is preliminary data.</text>
</comment>
<dbReference type="AlphaFoldDB" id="A0A8X6GDF7"/>